<accession>A0A6A6USY7</accession>
<dbReference type="UniPathway" id="UPA00113">
    <property type="reaction ID" value="UER00529"/>
</dbReference>
<keyword evidence="3" id="KW-1185">Reference proteome</keyword>
<dbReference type="InterPro" id="IPR000182">
    <property type="entry name" value="GNAT_dom"/>
</dbReference>
<evidence type="ECO:0000259" key="1">
    <source>
        <dbReference type="PROSITE" id="PS51186"/>
    </source>
</evidence>
<dbReference type="GO" id="GO:0006048">
    <property type="term" value="P:UDP-N-acetylglucosamine biosynthetic process"/>
    <property type="evidence" value="ECO:0007669"/>
    <property type="project" value="UniProtKB-UniPathway"/>
</dbReference>
<protein>
    <submittedName>
        <fullName evidence="2">N-acetyltransferase GCN5</fullName>
    </submittedName>
</protein>
<dbReference type="InterPro" id="IPR053144">
    <property type="entry name" value="Acetyltransferase_Butenolide"/>
</dbReference>
<dbReference type="EMBL" id="MU004230">
    <property type="protein sequence ID" value="KAF2674876.1"/>
    <property type="molecule type" value="Genomic_DNA"/>
</dbReference>
<keyword evidence="2" id="KW-0808">Transferase</keyword>
<dbReference type="SUPFAM" id="SSF55729">
    <property type="entry name" value="Acyl-CoA N-acyltransferases (Nat)"/>
    <property type="match status" value="1"/>
</dbReference>
<feature type="domain" description="N-acetyltransferase" evidence="1">
    <location>
        <begin position="6"/>
        <end position="144"/>
    </location>
</feature>
<evidence type="ECO:0000313" key="2">
    <source>
        <dbReference type="EMBL" id="KAF2674876.1"/>
    </source>
</evidence>
<name>A0A6A6USY7_9PEZI</name>
<gene>
    <name evidence="2" type="ORF">BT63DRAFT_449866</name>
</gene>
<dbReference type="OrthoDB" id="2744543at2759"/>
<dbReference type="Pfam" id="PF13508">
    <property type="entry name" value="Acetyltransf_7"/>
    <property type="match status" value="1"/>
</dbReference>
<dbReference type="CDD" id="cd04301">
    <property type="entry name" value="NAT_SF"/>
    <property type="match status" value="1"/>
</dbReference>
<dbReference type="PANTHER" id="PTHR43233">
    <property type="entry name" value="FAMILY N-ACETYLTRANSFERASE, PUTATIVE (AFU_ORTHOLOGUE AFUA_6G03350)-RELATED"/>
    <property type="match status" value="1"/>
</dbReference>
<proteinExistence type="predicted"/>
<sequence>MSSENEYITSAGYPSIEAYMHLRQISGLSPKTREQAEPVPANSWYGVIITHQPSGEVIGMGRIIGDGGWYFHIADMAVHPDHQRKGLGKIIINNLLNEIKERVPASPYISLLADPPGRKLYANNGFVETAPNSLGMVYKYTATE</sequence>
<dbReference type="Proteomes" id="UP000799302">
    <property type="component" value="Unassembled WGS sequence"/>
</dbReference>
<evidence type="ECO:0000313" key="3">
    <source>
        <dbReference type="Proteomes" id="UP000799302"/>
    </source>
</evidence>
<dbReference type="Gene3D" id="3.40.630.30">
    <property type="match status" value="1"/>
</dbReference>
<dbReference type="PROSITE" id="PS51186">
    <property type="entry name" value="GNAT"/>
    <property type="match status" value="1"/>
</dbReference>
<dbReference type="PANTHER" id="PTHR43233:SF1">
    <property type="entry name" value="FAMILY N-ACETYLTRANSFERASE, PUTATIVE (AFU_ORTHOLOGUE AFUA_6G03350)-RELATED"/>
    <property type="match status" value="1"/>
</dbReference>
<dbReference type="InterPro" id="IPR016181">
    <property type="entry name" value="Acyl_CoA_acyltransferase"/>
</dbReference>
<reference evidence="2" key="1">
    <citation type="journal article" date="2020" name="Stud. Mycol.">
        <title>101 Dothideomycetes genomes: a test case for predicting lifestyles and emergence of pathogens.</title>
        <authorList>
            <person name="Haridas S."/>
            <person name="Albert R."/>
            <person name="Binder M."/>
            <person name="Bloem J."/>
            <person name="Labutti K."/>
            <person name="Salamov A."/>
            <person name="Andreopoulos B."/>
            <person name="Baker S."/>
            <person name="Barry K."/>
            <person name="Bills G."/>
            <person name="Bluhm B."/>
            <person name="Cannon C."/>
            <person name="Castanera R."/>
            <person name="Culley D."/>
            <person name="Daum C."/>
            <person name="Ezra D."/>
            <person name="Gonzalez J."/>
            <person name="Henrissat B."/>
            <person name="Kuo A."/>
            <person name="Liang C."/>
            <person name="Lipzen A."/>
            <person name="Lutzoni F."/>
            <person name="Magnuson J."/>
            <person name="Mondo S."/>
            <person name="Nolan M."/>
            <person name="Ohm R."/>
            <person name="Pangilinan J."/>
            <person name="Park H.-J."/>
            <person name="Ramirez L."/>
            <person name="Alfaro M."/>
            <person name="Sun H."/>
            <person name="Tritt A."/>
            <person name="Yoshinaga Y."/>
            <person name="Zwiers L.-H."/>
            <person name="Turgeon B."/>
            <person name="Goodwin S."/>
            <person name="Spatafora J."/>
            <person name="Crous P."/>
            <person name="Grigoriev I."/>
        </authorList>
    </citation>
    <scope>NUCLEOTIDE SEQUENCE</scope>
    <source>
        <strain evidence="2">CBS 115976</strain>
    </source>
</reference>
<dbReference type="AlphaFoldDB" id="A0A6A6USY7"/>
<dbReference type="GO" id="GO:0016747">
    <property type="term" value="F:acyltransferase activity, transferring groups other than amino-acyl groups"/>
    <property type="evidence" value="ECO:0007669"/>
    <property type="project" value="InterPro"/>
</dbReference>
<organism evidence="2 3">
    <name type="scientific">Microthyrium microscopicum</name>
    <dbReference type="NCBI Taxonomy" id="703497"/>
    <lineage>
        <taxon>Eukaryota</taxon>
        <taxon>Fungi</taxon>
        <taxon>Dikarya</taxon>
        <taxon>Ascomycota</taxon>
        <taxon>Pezizomycotina</taxon>
        <taxon>Dothideomycetes</taxon>
        <taxon>Dothideomycetes incertae sedis</taxon>
        <taxon>Microthyriales</taxon>
        <taxon>Microthyriaceae</taxon>
        <taxon>Microthyrium</taxon>
    </lineage>
</organism>